<name>A0A0M6ZV32_9HYPH</name>
<reference evidence="2" key="1">
    <citation type="submission" date="2015-07" db="EMBL/GenBank/DDBJ databases">
        <authorList>
            <person name="Rodrigo-Torres Lidia"/>
            <person name="Arahal R.David."/>
        </authorList>
    </citation>
    <scope>NUCLEOTIDE SEQUENCE [LARGE SCALE GENOMIC DNA]</scope>
    <source>
        <strain evidence="2">CECT 5112</strain>
    </source>
</reference>
<dbReference type="Proteomes" id="UP000053235">
    <property type="component" value="Unassembled WGS sequence"/>
</dbReference>
<dbReference type="STRING" id="388408.LAX5112_00868"/>
<sequence>MKAMLTAFAALIVLTIGASQVLNRAGFSSAEQGSSSSVRLGD</sequence>
<protein>
    <submittedName>
        <fullName evidence="1">Uncharacterized protein</fullName>
    </submittedName>
</protein>
<proteinExistence type="predicted"/>
<keyword evidence="2" id="KW-1185">Reference proteome</keyword>
<dbReference type="EMBL" id="CXWD01000003">
    <property type="protein sequence ID" value="CTQ66096.1"/>
    <property type="molecule type" value="Genomic_DNA"/>
</dbReference>
<organism evidence="1 2">
    <name type="scientific">Roseibium alexandrii</name>
    <dbReference type="NCBI Taxonomy" id="388408"/>
    <lineage>
        <taxon>Bacteria</taxon>
        <taxon>Pseudomonadati</taxon>
        <taxon>Pseudomonadota</taxon>
        <taxon>Alphaproteobacteria</taxon>
        <taxon>Hyphomicrobiales</taxon>
        <taxon>Stappiaceae</taxon>
        <taxon>Roseibium</taxon>
    </lineage>
</organism>
<accession>A0A0M6ZV32</accession>
<dbReference type="AlphaFoldDB" id="A0A0M6ZV32"/>
<evidence type="ECO:0000313" key="2">
    <source>
        <dbReference type="Proteomes" id="UP000053235"/>
    </source>
</evidence>
<gene>
    <name evidence="1" type="ORF">LAX5112_00868</name>
</gene>
<dbReference type="RefSeq" id="WP_268873416.1">
    <property type="nucleotide sequence ID" value="NZ_CXWD01000003.1"/>
</dbReference>
<evidence type="ECO:0000313" key="1">
    <source>
        <dbReference type="EMBL" id="CTQ66096.1"/>
    </source>
</evidence>